<reference evidence="6" key="1">
    <citation type="submission" date="2020-07" db="EMBL/GenBank/DDBJ databases">
        <authorList>
            <person name="Pettersson B.M.F."/>
            <person name="Behra P.R.K."/>
            <person name="Ramesh M."/>
            <person name="Das S."/>
            <person name="Dasgupta S."/>
            <person name="Kirsebom L.A."/>
        </authorList>
    </citation>
    <scope>NUCLEOTIDE SEQUENCE</scope>
    <source>
        <strain evidence="6">DSM 44838</strain>
    </source>
</reference>
<dbReference type="SUPFAM" id="SSF55781">
    <property type="entry name" value="GAF domain-like"/>
    <property type="match status" value="1"/>
</dbReference>
<dbReference type="AlphaFoldDB" id="A0A9X2YKZ6"/>
<dbReference type="Pfam" id="PF03861">
    <property type="entry name" value="ANTAR"/>
    <property type="match status" value="1"/>
</dbReference>
<dbReference type="Pfam" id="PF11829">
    <property type="entry name" value="DUF3349"/>
    <property type="match status" value="1"/>
</dbReference>
<keyword evidence="3" id="KW-0805">Transcription regulation</keyword>
<reference evidence="6" key="2">
    <citation type="journal article" date="2022" name="BMC Genomics">
        <title>Comparative genome analysis of mycobacteria focusing on tRNA and non-coding RNA.</title>
        <authorList>
            <person name="Behra P.R.K."/>
            <person name="Pettersson B.M.F."/>
            <person name="Ramesh M."/>
            <person name="Das S."/>
            <person name="Dasgupta S."/>
            <person name="Kirsebom L.A."/>
        </authorList>
    </citation>
    <scope>NUCLEOTIDE SEQUENCE</scope>
    <source>
        <strain evidence="6">DSM 44838</strain>
    </source>
</reference>
<dbReference type="InterPro" id="IPR021784">
    <property type="entry name" value="DUF3349"/>
</dbReference>
<dbReference type="InterPro" id="IPR003018">
    <property type="entry name" value="GAF"/>
</dbReference>
<dbReference type="InterPro" id="IPR005561">
    <property type="entry name" value="ANTAR"/>
</dbReference>
<evidence type="ECO:0000313" key="7">
    <source>
        <dbReference type="Proteomes" id="UP001141629"/>
    </source>
</evidence>
<dbReference type="SUPFAM" id="SSF52172">
    <property type="entry name" value="CheY-like"/>
    <property type="match status" value="1"/>
</dbReference>
<evidence type="ECO:0000256" key="2">
    <source>
        <dbReference type="ARBA" id="ARBA00022777"/>
    </source>
</evidence>
<dbReference type="GO" id="GO:0003723">
    <property type="term" value="F:RNA binding"/>
    <property type="evidence" value="ECO:0007669"/>
    <property type="project" value="InterPro"/>
</dbReference>
<dbReference type="Gene3D" id="1.10.150.430">
    <property type="entry name" value="DUF3349, helical bundle"/>
    <property type="match status" value="1"/>
</dbReference>
<keyword evidence="2" id="KW-0418">Kinase</keyword>
<dbReference type="Pfam" id="PF13185">
    <property type="entry name" value="GAF_2"/>
    <property type="match status" value="1"/>
</dbReference>
<keyword evidence="7" id="KW-1185">Reference proteome</keyword>
<keyword evidence="4" id="KW-0804">Transcription</keyword>
<evidence type="ECO:0000256" key="1">
    <source>
        <dbReference type="ARBA" id="ARBA00022679"/>
    </source>
</evidence>
<gene>
    <name evidence="6" type="ORF">H7K45_12495</name>
</gene>
<evidence type="ECO:0000259" key="5">
    <source>
        <dbReference type="PROSITE" id="PS50921"/>
    </source>
</evidence>
<proteinExistence type="predicted"/>
<keyword evidence="1" id="KW-0808">Transferase</keyword>
<evidence type="ECO:0000256" key="3">
    <source>
        <dbReference type="ARBA" id="ARBA00023015"/>
    </source>
</evidence>
<protein>
    <submittedName>
        <fullName evidence="6">DUF3349 domain-containing protein</fullName>
    </submittedName>
</protein>
<evidence type="ECO:0000256" key="4">
    <source>
        <dbReference type="ARBA" id="ARBA00023163"/>
    </source>
</evidence>
<dbReference type="InterPro" id="IPR029016">
    <property type="entry name" value="GAF-like_dom_sf"/>
</dbReference>
<dbReference type="EMBL" id="JACKVK010000008">
    <property type="protein sequence ID" value="MCV7421363.1"/>
    <property type="molecule type" value="Genomic_DNA"/>
</dbReference>
<organism evidence="6 7">
    <name type="scientific">Mycobacterium yunnanensis</name>
    <dbReference type="NCBI Taxonomy" id="368477"/>
    <lineage>
        <taxon>Bacteria</taxon>
        <taxon>Bacillati</taxon>
        <taxon>Actinomycetota</taxon>
        <taxon>Actinomycetes</taxon>
        <taxon>Mycobacteriales</taxon>
        <taxon>Mycobacteriaceae</taxon>
        <taxon>Mycobacterium</taxon>
    </lineage>
</organism>
<dbReference type="SMART" id="SM01012">
    <property type="entry name" value="ANTAR"/>
    <property type="match status" value="1"/>
</dbReference>
<dbReference type="GO" id="GO:0016301">
    <property type="term" value="F:kinase activity"/>
    <property type="evidence" value="ECO:0007669"/>
    <property type="project" value="UniProtKB-KW"/>
</dbReference>
<accession>A0A9X2YKZ6</accession>
<dbReference type="InterPro" id="IPR044918">
    <property type="entry name" value="DUF3349_helical"/>
</dbReference>
<dbReference type="InterPro" id="IPR036388">
    <property type="entry name" value="WH-like_DNA-bd_sf"/>
</dbReference>
<name>A0A9X2YKZ6_9MYCO</name>
<comment type="caution">
    <text evidence="6">The sequence shown here is derived from an EMBL/GenBank/DDBJ whole genome shotgun (WGS) entry which is preliminary data.</text>
</comment>
<dbReference type="Proteomes" id="UP001141629">
    <property type="component" value="Unassembled WGS sequence"/>
</dbReference>
<feature type="domain" description="ANTAR" evidence="5">
    <location>
        <begin position="237"/>
        <end position="298"/>
    </location>
</feature>
<dbReference type="PROSITE" id="PS50921">
    <property type="entry name" value="ANTAR"/>
    <property type="match status" value="1"/>
</dbReference>
<dbReference type="RefSeq" id="WP_263996137.1">
    <property type="nucleotide sequence ID" value="NZ_JACKVK010000008.1"/>
</dbReference>
<evidence type="ECO:0000313" key="6">
    <source>
        <dbReference type="EMBL" id="MCV7421363.1"/>
    </source>
</evidence>
<dbReference type="Gene3D" id="3.30.450.40">
    <property type="match status" value="1"/>
</dbReference>
<dbReference type="InterPro" id="IPR011006">
    <property type="entry name" value="CheY-like_superfamily"/>
</dbReference>
<sequence>MIRVGPLARIVAFLRADYPDGLAGAGHVPLVALLRRRLSGDDLDLIAEDIRALGPPVRHRDVDVAVRRVLRDAACAADVLDVSRQLDEAGWMIVDASDRASPGVTIFDDVCAAAVDLIPGADLADVMLARDDDVVSVAGTSELCGRLGDVRRTAGDGPCTHAPAAVMVRADDLAADDRWTRFAPAAVALGVRSCLSVTLYRRPPIVATLNVFGFGTRVWDEDAVALAATLAAHASAAVQASVWGAQLQCPLADAERISQATGVVMERHGLDQLDAFAVLRQLAADDGVGLVDMARQVVDDCPFWSPVGG</sequence>
<dbReference type="Gene3D" id="1.10.10.10">
    <property type="entry name" value="Winged helix-like DNA-binding domain superfamily/Winged helix DNA-binding domain"/>
    <property type="match status" value="1"/>
</dbReference>